<proteinExistence type="predicted"/>
<dbReference type="Pfam" id="PF13545">
    <property type="entry name" value="HTH_Crp_2"/>
    <property type="match status" value="1"/>
</dbReference>
<dbReference type="InterPro" id="IPR036388">
    <property type="entry name" value="WH-like_DNA-bd_sf"/>
</dbReference>
<dbReference type="GO" id="GO:0005829">
    <property type="term" value="C:cytosol"/>
    <property type="evidence" value="ECO:0007669"/>
    <property type="project" value="TreeGrafter"/>
</dbReference>
<dbReference type="InterPro" id="IPR012318">
    <property type="entry name" value="HTH_CRP"/>
</dbReference>
<evidence type="ECO:0000256" key="2">
    <source>
        <dbReference type="ARBA" id="ARBA00023125"/>
    </source>
</evidence>
<reference evidence="6" key="1">
    <citation type="journal article" date="2014" name="Front. Microbiol.">
        <title>High frequency of phylogenetically diverse reductive dehalogenase-homologous genes in deep subseafloor sedimentary metagenomes.</title>
        <authorList>
            <person name="Kawai M."/>
            <person name="Futagami T."/>
            <person name="Toyoda A."/>
            <person name="Takaki Y."/>
            <person name="Nishi S."/>
            <person name="Hori S."/>
            <person name="Arai W."/>
            <person name="Tsubouchi T."/>
            <person name="Morono Y."/>
            <person name="Uchiyama I."/>
            <person name="Ito T."/>
            <person name="Fujiyama A."/>
            <person name="Inagaki F."/>
            <person name="Takami H."/>
        </authorList>
    </citation>
    <scope>NUCLEOTIDE SEQUENCE</scope>
    <source>
        <strain evidence="6">Expedition CK06-06</strain>
    </source>
</reference>
<accession>X0V616</accession>
<evidence type="ECO:0008006" key="7">
    <source>
        <dbReference type="Google" id="ProtNLM"/>
    </source>
</evidence>
<gene>
    <name evidence="6" type="ORF">S01H1_32900</name>
</gene>
<dbReference type="InterPro" id="IPR050397">
    <property type="entry name" value="Env_Response_Regulators"/>
</dbReference>
<dbReference type="InterPro" id="IPR014710">
    <property type="entry name" value="RmlC-like_jellyroll"/>
</dbReference>
<feature type="domain" description="HTH crp-type" evidence="5">
    <location>
        <begin position="149"/>
        <end position="201"/>
    </location>
</feature>
<feature type="non-terminal residue" evidence="6">
    <location>
        <position position="201"/>
    </location>
</feature>
<protein>
    <recommendedName>
        <fullName evidence="7">Cyclic nucleotide-binding domain-containing protein</fullName>
    </recommendedName>
</protein>
<evidence type="ECO:0000256" key="1">
    <source>
        <dbReference type="ARBA" id="ARBA00023015"/>
    </source>
</evidence>
<dbReference type="PROSITE" id="PS51063">
    <property type="entry name" value="HTH_CRP_2"/>
    <property type="match status" value="1"/>
</dbReference>
<keyword evidence="3" id="KW-0804">Transcription</keyword>
<name>X0V616_9ZZZZ</name>
<evidence type="ECO:0000259" key="4">
    <source>
        <dbReference type="PROSITE" id="PS50042"/>
    </source>
</evidence>
<keyword evidence="1" id="KW-0805">Transcription regulation</keyword>
<dbReference type="PANTHER" id="PTHR24567">
    <property type="entry name" value="CRP FAMILY TRANSCRIPTIONAL REGULATORY PROTEIN"/>
    <property type="match status" value="1"/>
</dbReference>
<dbReference type="Gene3D" id="1.10.10.10">
    <property type="entry name" value="Winged helix-like DNA-binding domain superfamily/Winged helix DNA-binding domain"/>
    <property type="match status" value="1"/>
</dbReference>
<dbReference type="PANTHER" id="PTHR24567:SF68">
    <property type="entry name" value="DNA-BINDING TRANSCRIPTIONAL DUAL REGULATOR CRP"/>
    <property type="match status" value="1"/>
</dbReference>
<feature type="domain" description="Cyclic nucleotide-binding" evidence="4">
    <location>
        <begin position="15"/>
        <end position="118"/>
    </location>
</feature>
<dbReference type="PROSITE" id="PS50042">
    <property type="entry name" value="CNMP_BINDING_3"/>
    <property type="match status" value="1"/>
</dbReference>
<dbReference type="AlphaFoldDB" id="X0V616"/>
<dbReference type="Gene3D" id="2.60.120.10">
    <property type="entry name" value="Jelly Rolls"/>
    <property type="match status" value="1"/>
</dbReference>
<dbReference type="SMART" id="SM00100">
    <property type="entry name" value="cNMP"/>
    <property type="match status" value="1"/>
</dbReference>
<dbReference type="InterPro" id="IPR000595">
    <property type="entry name" value="cNMP-bd_dom"/>
</dbReference>
<dbReference type="InterPro" id="IPR036390">
    <property type="entry name" value="WH_DNA-bd_sf"/>
</dbReference>
<evidence type="ECO:0000313" key="6">
    <source>
        <dbReference type="EMBL" id="GAG06827.1"/>
    </source>
</evidence>
<dbReference type="SUPFAM" id="SSF51206">
    <property type="entry name" value="cAMP-binding domain-like"/>
    <property type="match status" value="1"/>
</dbReference>
<organism evidence="6">
    <name type="scientific">marine sediment metagenome</name>
    <dbReference type="NCBI Taxonomy" id="412755"/>
    <lineage>
        <taxon>unclassified sequences</taxon>
        <taxon>metagenomes</taxon>
        <taxon>ecological metagenomes</taxon>
    </lineage>
</organism>
<dbReference type="GO" id="GO:0003677">
    <property type="term" value="F:DNA binding"/>
    <property type="evidence" value="ECO:0007669"/>
    <property type="project" value="UniProtKB-KW"/>
</dbReference>
<dbReference type="SUPFAM" id="SSF46785">
    <property type="entry name" value="Winged helix' DNA-binding domain"/>
    <property type="match status" value="1"/>
</dbReference>
<dbReference type="EMBL" id="BARS01020400">
    <property type="protein sequence ID" value="GAG06827.1"/>
    <property type="molecule type" value="Genomic_DNA"/>
</dbReference>
<sequence>MTERNVIDILADCAMFSEVNEAGFQRLGVMSRICKFPKSYNIFREGADCPGIYVLGEGLVRIFRTGPGGKEHVLHMVEPGGTFAEVAAIGGFKCPASAQTIEPTTCVLLPMAPFRKLLEDDHELCLCMMSSMSSWVHDLVGLMGNVVLRDAAGRVASHLLQTSTEDNNTIELPGLKRHIASHLDLTSETFSRVLRRFVQSG</sequence>
<evidence type="ECO:0000256" key="3">
    <source>
        <dbReference type="ARBA" id="ARBA00023163"/>
    </source>
</evidence>
<dbReference type="InterPro" id="IPR018490">
    <property type="entry name" value="cNMP-bd_dom_sf"/>
</dbReference>
<comment type="caution">
    <text evidence="6">The sequence shown here is derived from an EMBL/GenBank/DDBJ whole genome shotgun (WGS) entry which is preliminary data.</text>
</comment>
<dbReference type="Pfam" id="PF00027">
    <property type="entry name" value="cNMP_binding"/>
    <property type="match status" value="1"/>
</dbReference>
<dbReference type="CDD" id="cd00038">
    <property type="entry name" value="CAP_ED"/>
    <property type="match status" value="1"/>
</dbReference>
<dbReference type="GO" id="GO:0003700">
    <property type="term" value="F:DNA-binding transcription factor activity"/>
    <property type="evidence" value="ECO:0007669"/>
    <property type="project" value="TreeGrafter"/>
</dbReference>
<keyword evidence="2" id="KW-0238">DNA-binding</keyword>
<evidence type="ECO:0000259" key="5">
    <source>
        <dbReference type="PROSITE" id="PS51063"/>
    </source>
</evidence>